<evidence type="ECO:0000256" key="1">
    <source>
        <dbReference type="SAM" id="SignalP"/>
    </source>
</evidence>
<keyword evidence="1" id="KW-0732">Signal</keyword>
<dbReference type="OrthoDB" id="1259218at2"/>
<dbReference type="Proteomes" id="UP000198931">
    <property type="component" value="Unassembled WGS sequence"/>
</dbReference>
<sequence>MKKLILGLFLTVGISSFAMANSSVAKKSSLDLSTSEKQLSIGKYLKLKYTMDCWNSTTWNDYDSSGHLTSSITVAYAGACLPGDADGTVHMTIHNNKPAIAAIN</sequence>
<reference evidence="2 3" key="1">
    <citation type="submission" date="2016-10" db="EMBL/GenBank/DDBJ databases">
        <authorList>
            <person name="de Groot N.N."/>
        </authorList>
    </citation>
    <scope>NUCLEOTIDE SEQUENCE [LARGE SCALE GENOMIC DNA]</scope>
    <source>
        <strain evidence="2 3">DSM 26000</strain>
    </source>
</reference>
<gene>
    <name evidence="2" type="ORF">SAMN05443292_0353</name>
</gene>
<keyword evidence="3" id="KW-1185">Reference proteome</keyword>
<feature type="chain" id="PRO_5011676004" evidence="1">
    <location>
        <begin position="21"/>
        <end position="104"/>
    </location>
</feature>
<evidence type="ECO:0000313" key="3">
    <source>
        <dbReference type="Proteomes" id="UP000198931"/>
    </source>
</evidence>
<dbReference type="STRING" id="1125876.SAMN05443292_0353"/>
<proteinExistence type="predicted"/>
<dbReference type="EMBL" id="FOQT01000001">
    <property type="protein sequence ID" value="SFH83851.1"/>
    <property type="molecule type" value="Genomic_DNA"/>
</dbReference>
<organism evidence="2 3">
    <name type="scientific">Halpernia frigidisoli</name>
    <dbReference type="NCBI Taxonomy" id="1125876"/>
    <lineage>
        <taxon>Bacteria</taxon>
        <taxon>Pseudomonadati</taxon>
        <taxon>Bacteroidota</taxon>
        <taxon>Flavobacteriia</taxon>
        <taxon>Flavobacteriales</taxon>
        <taxon>Weeksellaceae</taxon>
        <taxon>Chryseobacterium group</taxon>
        <taxon>Halpernia</taxon>
    </lineage>
</organism>
<dbReference type="AlphaFoldDB" id="A0A1I3DBH7"/>
<feature type="signal peptide" evidence="1">
    <location>
        <begin position="1"/>
        <end position="20"/>
    </location>
</feature>
<dbReference type="RefSeq" id="WP_090078446.1">
    <property type="nucleotide sequence ID" value="NZ_FOQT01000001.1"/>
</dbReference>
<protein>
    <submittedName>
        <fullName evidence="2">Uncharacterized protein</fullName>
    </submittedName>
</protein>
<accession>A0A1I3DBH7</accession>
<evidence type="ECO:0000313" key="2">
    <source>
        <dbReference type="EMBL" id="SFH83851.1"/>
    </source>
</evidence>
<name>A0A1I3DBH7_9FLAO</name>